<dbReference type="KEGG" id="sus:Acid_4197"/>
<feature type="chain" id="PRO_5004163495" evidence="1">
    <location>
        <begin position="21"/>
        <end position="105"/>
    </location>
</feature>
<evidence type="ECO:0000313" key="2">
    <source>
        <dbReference type="EMBL" id="ABJ85161.1"/>
    </source>
</evidence>
<gene>
    <name evidence="2" type="ordered locus">Acid_4197</name>
</gene>
<name>Q01YV4_SOLUE</name>
<dbReference type="InParanoid" id="Q01YV4"/>
<dbReference type="AlphaFoldDB" id="Q01YV4"/>
<organism evidence="2">
    <name type="scientific">Solibacter usitatus (strain Ellin6076)</name>
    <dbReference type="NCBI Taxonomy" id="234267"/>
    <lineage>
        <taxon>Bacteria</taxon>
        <taxon>Pseudomonadati</taxon>
        <taxon>Acidobacteriota</taxon>
        <taxon>Terriglobia</taxon>
        <taxon>Bryobacterales</taxon>
        <taxon>Solibacteraceae</taxon>
        <taxon>Candidatus Solibacter</taxon>
    </lineage>
</organism>
<reference evidence="2" key="1">
    <citation type="submission" date="2006-10" db="EMBL/GenBank/DDBJ databases">
        <title>Complete sequence of Solibacter usitatus Ellin6076.</title>
        <authorList>
            <consortium name="US DOE Joint Genome Institute"/>
            <person name="Copeland A."/>
            <person name="Lucas S."/>
            <person name="Lapidus A."/>
            <person name="Barry K."/>
            <person name="Detter J.C."/>
            <person name="Glavina del Rio T."/>
            <person name="Hammon N."/>
            <person name="Israni S."/>
            <person name="Dalin E."/>
            <person name="Tice H."/>
            <person name="Pitluck S."/>
            <person name="Thompson L.S."/>
            <person name="Brettin T."/>
            <person name="Bruce D."/>
            <person name="Han C."/>
            <person name="Tapia R."/>
            <person name="Gilna P."/>
            <person name="Schmutz J."/>
            <person name="Larimer F."/>
            <person name="Land M."/>
            <person name="Hauser L."/>
            <person name="Kyrpides N."/>
            <person name="Mikhailova N."/>
            <person name="Janssen P.H."/>
            <person name="Kuske C.R."/>
            <person name="Richardson P."/>
        </authorList>
    </citation>
    <scope>NUCLEOTIDE SEQUENCE</scope>
    <source>
        <strain evidence="2">Ellin6076</strain>
    </source>
</reference>
<protein>
    <submittedName>
        <fullName evidence="2">Uncharacterized protein</fullName>
    </submittedName>
</protein>
<feature type="signal peptide" evidence="1">
    <location>
        <begin position="1"/>
        <end position="20"/>
    </location>
</feature>
<dbReference type="EMBL" id="CP000473">
    <property type="protein sequence ID" value="ABJ85161.1"/>
    <property type="molecule type" value="Genomic_DNA"/>
</dbReference>
<keyword evidence="1" id="KW-0732">Signal</keyword>
<accession>Q01YV4</accession>
<dbReference type="HOGENOM" id="CLU_2234819_0_0_0"/>
<proteinExistence type="predicted"/>
<evidence type="ECO:0000256" key="1">
    <source>
        <dbReference type="SAM" id="SignalP"/>
    </source>
</evidence>
<sequence precursor="true">MCAITLLLVFLCGAAAGAVAMNMGVHKGLHQPAFDTAAGKALYFDRMQRELNLTPTQREQMESVLNDCWMYYRTVLSDSRSRVEQILNEQQRAKFERLLQEYQPH</sequence>
<dbReference type="STRING" id="234267.Acid_4197"/>